<evidence type="ECO:0000313" key="2">
    <source>
        <dbReference type="Proteomes" id="UP000487268"/>
    </source>
</evidence>
<dbReference type="AlphaFoldDB" id="A0A7K0C114"/>
<organism evidence="1 2">
    <name type="scientific">Actinomadura macrotermitis</name>
    <dbReference type="NCBI Taxonomy" id="2585200"/>
    <lineage>
        <taxon>Bacteria</taxon>
        <taxon>Bacillati</taxon>
        <taxon>Actinomycetota</taxon>
        <taxon>Actinomycetes</taxon>
        <taxon>Streptosporangiales</taxon>
        <taxon>Thermomonosporaceae</taxon>
        <taxon>Actinomadura</taxon>
    </lineage>
</organism>
<sequence>MLAGMVAPAHAAPKPSWKFQSQVKHGFFTSFATTGPTDVWTAGGVFSSEKTAPLRHWNGTKWTVLKTPRELYPQMIEGLVVKRADDIWISGFSVKNAALVAHWDGTKWTVRSWSGEVPVLGVVSKTDVWAVSDGVARHFDGRSWRAQRLALNPTAVFVAKSDDVWAVGSSGRRPAALHWDGRAWRKTTLHAPTSRRVQLNDVQGTAKSAWAYGDASSGADPFLLRWSGGKWRNVPLDRRIGALSDIEEDGSGGVYAVSNDLFHYRDGKWTKVRLPKLAGSPFKWLAWMDKITRVPGTRSFWTETEYLKNMAPAGTVLARYTP</sequence>
<protein>
    <submittedName>
        <fullName evidence="1">Uncharacterized protein</fullName>
    </submittedName>
</protein>
<evidence type="ECO:0000313" key="1">
    <source>
        <dbReference type="EMBL" id="MQY07046.1"/>
    </source>
</evidence>
<comment type="caution">
    <text evidence="1">The sequence shown here is derived from an EMBL/GenBank/DDBJ whole genome shotgun (WGS) entry which is preliminary data.</text>
</comment>
<accession>A0A7K0C114</accession>
<reference evidence="1 2" key="1">
    <citation type="submission" date="2019-10" db="EMBL/GenBank/DDBJ databases">
        <title>Actinomadura rubteroloni sp. nov. and Actinomadura macrotermitis sp. nov., isolated from the gut of fungus growing-termite Macrotermes natalensis.</title>
        <authorList>
            <person name="Benndorf R."/>
            <person name="Martin K."/>
            <person name="Kuefner M."/>
            <person name="De Beer W."/>
            <person name="Kaster A.-K."/>
            <person name="Vollmers J."/>
            <person name="Poulsen M."/>
            <person name="Beemelmanns C."/>
        </authorList>
    </citation>
    <scope>NUCLEOTIDE SEQUENCE [LARGE SCALE GENOMIC DNA]</scope>
    <source>
        <strain evidence="1 2">RB68</strain>
    </source>
</reference>
<dbReference type="Proteomes" id="UP000487268">
    <property type="component" value="Unassembled WGS sequence"/>
</dbReference>
<name>A0A7K0C114_9ACTN</name>
<keyword evidence="2" id="KW-1185">Reference proteome</keyword>
<proteinExistence type="predicted"/>
<gene>
    <name evidence="1" type="ORF">ACRB68_51430</name>
</gene>
<dbReference type="EMBL" id="WEGH01000003">
    <property type="protein sequence ID" value="MQY07046.1"/>
    <property type="molecule type" value="Genomic_DNA"/>
</dbReference>